<dbReference type="RefSeq" id="WP_006439133.1">
    <property type="nucleotide sequence ID" value="NZ_DS995355.1"/>
</dbReference>
<feature type="transmembrane region" description="Helical" evidence="1">
    <location>
        <begin position="157"/>
        <end position="183"/>
    </location>
</feature>
<comment type="caution">
    <text evidence="2">The sequence shown here is derived from an EMBL/GenBank/DDBJ whole genome shotgun (WGS) entry which is preliminary data.</text>
</comment>
<dbReference type="Pfam" id="PF17099">
    <property type="entry name" value="TrpP"/>
    <property type="match status" value="1"/>
</dbReference>
<reference evidence="2 3" key="2">
    <citation type="submission" date="2008-10" db="EMBL/GenBank/DDBJ databases">
        <title>Draft genome sequence of Clostridium hiranonis (DSM 13275).</title>
        <authorList>
            <person name="Sudarsanam P."/>
            <person name="Ley R."/>
            <person name="Guruge J."/>
            <person name="Turnbaugh P.J."/>
            <person name="Mahowald M."/>
            <person name="Liep D."/>
            <person name="Gordon J."/>
        </authorList>
    </citation>
    <scope>NUCLEOTIDE SEQUENCE [LARGE SCALE GENOMIC DNA]</scope>
    <source>
        <strain evidence="2 3">DSM 13275</strain>
    </source>
</reference>
<evidence type="ECO:0000256" key="1">
    <source>
        <dbReference type="SAM" id="Phobius"/>
    </source>
</evidence>
<name>B6FWG5_PEPHT</name>
<evidence type="ECO:0000313" key="3">
    <source>
        <dbReference type="Proteomes" id="UP000003178"/>
    </source>
</evidence>
<dbReference type="AlphaFoldDB" id="B6FWG5"/>
<evidence type="ECO:0000313" key="2">
    <source>
        <dbReference type="EMBL" id="EEA86072.1"/>
    </source>
</evidence>
<feature type="transmembrane region" description="Helical" evidence="1">
    <location>
        <begin position="96"/>
        <end position="115"/>
    </location>
</feature>
<feature type="transmembrane region" description="Helical" evidence="1">
    <location>
        <begin position="20"/>
        <end position="36"/>
    </location>
</feature>
<dbReference type="OrthoDB" id="2243651at2"/>
<reference evidence="2 3" key="1">
    <citation type="submission" date="2008-09" db="EMBL/GenBank/DDBJ databases">
        <authorList>
            <person name="Fulton L."/>
            <person name="Clifton S."/>
            <person name="Fulton B."/>
            <person name="Xu J."/>
            <person name="Minx P."/>
            <person name="Pepin K.H."/>
            <person name="Johnson M."/>
            <person name="Thiruvilangam P."/>
            <person name="Bhonagiri V."/>
            <person name="Nash W.E."/>
            <person name="Mardis E.R."/>
            <person name="Wilson R.K."/>
        </authorList>
    </citation>
    <scope>NUCLEOTIDE SEQUENCE [LARGE SCALE GENOMIC DNA]</scope>
    <source>
        <strain evidence="2 3">DSM 13275</strain>
    </source>
</reference>
<dbReference type="Proteomes" id="UP000003178">
    <property type="component" value="Unassembled WGS sequence"/>
</dbReference>
<dbReference type="InterPro" id="IPR031360">
    <property type="entry name" value="TrpP"/>
</dbReference>
<dbReference type="STRING" id="500633.CLOHIR_00214"/>
<keyword evidence="1" id="KW-0812">Transmembrane</keyword>
<accession>B6FWG5</accession>
<sequence length="188" mass="20452">MKAIANTTANTTTKVNTRKMVLNSILLAIGLILHQITPALGLPMQPDFALLTMFIVVLINRNDYKSCLLAGIVTGVFTALTTKFPGGQLPNVIDKIISVNFAYLLVYIMYSIPFLRKMDMKKAGKIVSIFLFPLGTLVSGSIFLLAAQYIVGLPVGFSVLFISVVIPAVVINFVAGLVLYNVILRCIK</sequence>
<feature type="transmembrane region" description="Helical" evidence="1">
    <location>
        <begin position="127"/>
        <end position="151"/>
    </location>
</feature>
<feature type="transmembrane region" description="Helical" evidence="1">
    <location>
        <begin position="42"/>
        <end position="59"/>
    </location>
</feature>
<dbReference type="HOGENOM" id="CLU_126994_0_0_9"/>
<dbReference type="EMBL" id="ABWP01000010">
    <property type="protein sequence ID" value="EEA86072.1"/>
    <property type="molecule type" value="Genomic_DNA"/>
</dbReference>
<organism evidence="2 3">
    <name type="scientific">Peptacetobacter hiranonis (strain DSM 13275 / JCM 10541 / KCTC 15199 / TO-931)</name>
    <name type="common">Clostridium hiranonis</name>
    <dbReference type="NCBI Taxonomy" id="500633"/>
    <lineage>
        <taxon>Bacteria</taxon>
        <taxon>Bacillati</taxon>
        <taxon>Bacillota</taxon>
        <taxon>Clostridia</taxon>
        <taxon>Peptostreptococcales</taxon>
        <taxon>Peptostreptococcaceae</taxon>
        <taxon>Peptacetobacter</taxon>
    </lineage>
</organism>
<keyword evidence="1" id="KW-0472">Membrane</keyword>
<keyword evidence="3" id="KW-1185">Reference proteome</keyword>
<evidence type="ECO:0008006" key="4">
    <source>
        <dbReference type="Google" id="ProtNLM"/>
    </source>
</evidence>
<keyword evidence="1" id="KW-1133">Transmembrane helix</keyword>
<protein>
    <recommendedName>
        <fullName evidence="4">Tryptophan transport protein</fullName>
    </recommendedName>
</protein>
<gene>
    <name evidence="2" type="ORF">CLOHIR_00214</name>
</gene>
<feature type="transmembrane region" description="Helical" evidence="1">
    <location>
        <begin position="66"/>
        <end position="84"/>
    </location>
</feature>
<proteinExistence type="predicted"/>
<dbReference type="eggNOG" id="ENOG5032SBU">
    <property type="taxonomic scope" value="Bacteria"/>
</dbReference>